<dbReference type="Gene3D" id="3.10.560.10">
    <property type="entry name" value="Outer membrane lipoprotein wza domain like"/>
    <property type="match status" value="1"/>
</dbReference>
<dbReference type="Pfam" id="PF02563">
    <property type="entry name" value="Poly_export"/>
    <property type="match status" value="1"/>
</dbReference>
<evidence type="ECO:0000259" key="3">
    <source>
        <dbReference type="Pfam" id="PF10531"/>
    </source>
</evidence>
<name>A0A4U1J9C4_9BACT</name>
<feature type="domain" description="Soluble ligand binding" evidence="3">
    <location>
        <begin position="114"/>
        <end position="162"/>
    </location>
</feature>
<keyword evidence="5" id="KW-1185">Reference proteome</keyword>
<dbReference type="EMBL" id="SSMQ01000025">
    <property type="protein sequence ID" value="TKD04381.1"/>
    <property type="molecule type" value="Genomic_DNA"/>
</dbReference>
<dbReference type="PROSITE" id="PS51257">
    <property type="entry name" value="PROKAR_LIPOPROTEIN"/>
    <property type="match status" value="1"/>
</dbReference>
<dbReference type="InterPro" id="IPR019554">
    <property type="entry name" value="Soluble_ligand-bd"/>
</dbReference>
<dbReference type="PANTHER" id="PTHR33619">
    <property type="entry name" value="POLYSACCHARIDE EXPORT PROTEIN GFCE-RELATED"/>
    <property type="match status" value="1"/>
</dbReference>
<dbReference type="Gene3D" id="3.30.1950.10">
    <property type="entry name" value="wza like domain"/>
    <property type="match status" value="1"/>
</dbReference>
<dbReference type="OrthoDB" id="193635at2"/>
<dbReference type="Proteomes" id="UP000309215">
    <property type="component" value="Unassembled WGS sequence"/>
</dbReference>
<dbReference type="InterPro" id="IPR049712">
    <property type="entry name" value="Poly_export"/>
</dbReference>
<comment type="caution">
    <text evidence="4">The sequence shown here is derived from an EMBL/GenBank/DDBJ whole genome shotgun (WGS) entry which is preliminary data.</text>
</comment>
<evidence type="ECO:0000259" key="2">
    <source>
        <dbReference type="Pfam" id="PF02563"/>
    </source>
</evidence>
<protein>
    <submittedName>
        <fullName evidence="4">Polysaccharide export protein</fullName>
    </submittedName>
</protein>
<keyword evidence="1" id="KW-0732">Signal</keyword>
<dbReference type="Pfam" id="PF10531">
    <property type="entry name" value="SLBB"/>
    <property type="match status" value="1"/>
</dbReference>
<evidence type="ECO:0000313" key="4">
    <source>
        <dbReference type="EMBL" id="TKD04381.1"/>
    </source>
</evidence>
<accession>A0A4U1J9C4</accession>
<dbReference type="AlphaFoldDB" id="A0A4U1J9C4"/>
<proteinExistence type="predicted"/>
<reference evidence="4 5" key="1">
    <citation type="submission" date="2019-04" db="EMBL/GenBank/DDBJ databases">
        <authorList>
            <person name="Li Y."/>
            <person name="Wang J."/>
        </authorList>
    </citation>
    <scope>NUCLEOTIDE SEQUENCE [LARGE SCALE GENOMIC DNA]</scope>
    <source>
        <strain evidence="4 5">DSM 14668</strain>
    </source>
</reference>
<gene>
    <name evidence="4" type="ORF">E8A74_23770</name>
</gene>
<evidence type="ECO:0000313" key="5">
    <source>
        <dbReference type="Proteomes" id="UP000309215"/>
    </source>
</evidence>
<sequence length="196" mass="21396">MRRRDLLATLALGAAFVACGGRPRPADLPAPVSNETVGAGDVFEMRIVREDNLPTTFTVAPDGTVDLPYIKRLKVGGLEPQQIAEAVRKRLIEGEILTDPIVSVSVKEYNSKRVEVLGEVQRAGSLRFEPGMTLLRAISLAGGFNQMAARDRVTIRRQIGDKTRVVTVSVEDIIDNTIPNVPLQAGDSINIPQRVW</sequence>
<evidence type="ECO:0000256" key="1">
    <source>
        <dbReference type="ARBA" id="ARBA00022729"/>
    </source>
</evidence>
<dbReference type="GO" id="GO:0015159">
    <property type="term" value="F:polysaccharide transmembrane transporter activity"/>
    <property type="evidence" value="ECO:0007669"/>
    <property type="project" value="InterPro"/>
</dbReference>
<dbReference type="RefSeq" id="WP_136931350.1">
    <property type="nucleotide sequence ID" value="NZ_SSMQ01000025.1"/>
</dbReference>
<dbReference type="InterPro" id="IPR003715">
    <property type="entry name" value="Poly_export_N"/>
</dbReference>
<dbReference type="PANTHER" id="PTHR33619:SF3">
    <property type="entry name" value="POLYSACCHARIDE EXPORT PROTEIN GFCE-RELATED"/>
    <property type="match status" value="1"/>
</dbReference>
<organism evidence="4 5">
    <name type="scientific">Polyangium fumosum</name>
    <dbReference type="NCBI Taxonomy" id="889272"/>
    <lineage>
        <taxon>Bacteria</taxon>
        <taxon>Pseudomonadati</taxon>
        <taxon>Myxococcota</taxon>
        <taxon>Polyangia</taxon>
        <taxon>Polyangiales</taxon>
        <taxon>Polyangiaceae</taxon>
        <taxon>Polyangium</taxon>
    </lineage>
</organism>
<feature type="domain" description="Polysaccharide export protein N-terminal" evidence="2">
    <location>
        <begin position="32"/>
        <end position="107"/>
    </location>
</feature>